<name>A0ABY6U4Y2_BIOOC</name>
<gene>
    <name evidence="2" type="ORF">CLO192961_LOCUS158634</name>
</gene>
<protein>
    <submittedName>
        <fullName evidence="2">Uncharacterized protein</fullName>
    </submittedName>
</protein>
<feature type="non-terminal residue" evidence="2">
    <location>
        <position position="374"/>
    </location>
</feature>
<feature type="region of interest" description="Disordered" evidence="1">
    <location>
        <begin position="160"/>
        <end position="185"/>
    </location>
</feature>
<evidence type="ECO:0000256" key="1">
    <source>
        <dbReference type="SAM" id="MobiDB-lite"/>
    </source>
</evidence>
<reference evidence="2 3" key="1">
    <citation type="submission" date="2019-06" db="EMBL/GenBank/DDBJ databases">
        <authorList>
            <person name="Broberg M."/>
        </authorList>
    </citation>
    <scope>NUCLEOTIDE SEQUENCE [LARGE SCALE GENOMIC DNA]</scope>
</reference>
<proteinExistence type="predicted"/>
<accession>A0ABY6U4Y2</accession>
<dbReference type="EMBL" id="CABFNS010000731">
    <property type="protein sequence ID" value="VUC25157.1"/>
    <property type="molecule type" value="Genomic_DNA"/>
</dbReference>
<feature type="non-terminal residue" evidence="2">
    <location>
        <position position="1"/>
    </location>
</feature>
<evidence type="ECO:0000313" key="3">
    <source>
        <dbReference type="Proteomes" id="UP000766486"/>
    </source>
</evidence>
<comment type="caution">
    <text evidence="2">The sequence shown here is derived from an EMBL/GenBank/DDBJ whole genome shotgun (WGS) entry which is preliminary data.</text>
</comment>
<sequence>TVLADFSKHLLETKGGIVVSTLPNKKEGLRALEKTFRAHANSDKCWDQQSLESYFQTRIPENEENPEDEANQALLKENASALWKLTTYFAQWPFNTTTPESAPTGLTYPAFIRAVAFLSGRHLSMFECEGWDAEYDFDLSNKRTDRLMVEYIFRALATSQTVTSQTEEEEPSLDPPRPGETTTSPYHRDLMDILHVVQPIYIIYRERTTRRGVQWMAPVADRLATPGRPVLSSLRVSANELLPLLDLLISLLQHASEFDKEGCVDRIDSLKKARETLESENMVPFEDFWKLFAAEDRDDTRELAIYDALALLFTTFLHPFCLKYGELVSAHWPWQVPGSFAPKPLSMDDLRDRQKTMVDTMDSVKTPRPSTGSE</sequence>
<keyword evidence="3" id="KW-1185">Reference proteome</keyword>
<evidence type="ECO:0000313" key="2">
    <source>
        <dbReference type="EMBL" id="VUC25157.1"/>
    </source>
</evidence>
<organism evidence="2 3">
    <name type="scientific">Bionectria ochroleuca</name>
    <name type="common">Gliocladium roseum</name>
    <dbReference type="NCBI Taxonomy" id="29856"/>
    <lineage>
        <taxon>Eukaryota</taxon>
        <taxon>Fungi</taxon>
        <taxon>Dikarya</taxon>
        <taxon>Ascomycota</taxon>
        <taxon>Pezizomycotina</taxon>
        <taxon>Sordariomycetes</taxon>
        <taxon>Hypocreomycetidae</taxon>
        <taxon>Hypocreales</taxon>
        <taxon>Bionectriaceae</taxon>
        <taxon>Clonostachys</taxon>
    </lineage>
</organism>
<dbReference type="Proteomes" id="UP000766486">
    <property type="component" value="Unassembled WGS sequence"/>
</dbReference>